<evidence type="ECO:0000256" key="7">
    <source>
        <dbReference type="ARBA" id="ARBA00022741"/>
    </source>
</evidence>
<keyword evidence="5" id="KW-0808">Transferase</keyword>
<evidence type="ECO:0000259" key="11">
    <source>
        <dbReference type="PROSITE" id="PS50507"/>
    </source>
</evidence>
<dbReference type="SUPFAM" id="SSF56672">
    <property type="entry name" value="DNA/RNA polymerases"/>
    <property type="match status" value="1"/>
</dbReference>
<feature type="domain" description="RdRp catalytic" evidence="11">
    <location>
        <begin position="275"/>
        <end position="401"/>
    </location>
</feature>
<organism evidence="12">
    <name type="scientific">California sea lion astrovirus 4</name>
    <dbReference type="NCBI Taxonomy" id="1073953"/>
    <lineage>
        <taxon>Viruses</taxon>
        <taxon>Riboviria</taxon>
        <taxon>Orthornavirae</taxon>
        <taxon>Pisuviricota</taxon>
        <taxon>Stelpaviricetes</taxon>
        <taxon>Stellavirales</taxon>
        <taxon>Astroviridae</taxon>
    </lineage>
</organism>
<dbReference type="InterPro" id="IPR043128">
    <property type="entry name" value="Rev_trsase/Diguanyl_cyclase"/>
</dbReference>
<keyword evidence="6" id="KW-0548">Nucleotidyltransferase</keyword>
<name>G1JYT6_9VIRU</name>
<dbReference type="Gene3D" id="3.30.70.270">
    <property type="match status" value="1"/>
</dbReference>
<proteinExistence type="inferred from homology"/>
<evidence type="ECO:0000256" key="1">
    <source>
        <dbReference type="ARBA" id="ARBA00005873"/>
    </source>
</evidence>
<comment type="subunit">
    <text evidence="2">Monomer.</text>
</comment>
<protein>
    <recommendedName>
        <fullName evidence="3">Non-structural polyprotein 1AB</fullName>
    </recommendedName>
</protein>
<evidence type="ECO:0000256" key="4">
    <source>
        <dbReference type="ARBA" id="ARBA00022484"/>
    </source>
</evidence>
<accession>G1JYT6</accession>
<dbReference type="EMBL" id="JN420351">
    <property type="protein sequence ID" value="AEM37615.1"/>
    <property type="molecule type" value="Genomic_RNA"/>
</dbReference>
<dbReference type="InterPro" id="IPR001205">
    <property type="entry name" value="RNA-dir_pol_C"/>
</dbReference>
<keyword evidence="7" id="KW-0547">Nucleotide-binding</keyword>
<dbReference type="InterPro" id="IPR043502">
    <property type="entry name" value="DNA/RNA_pol_sf"/>
</dbReference>
<evidence type="ECO:0000313" key="12">
    <source>
        <dbReference type="EMBL" id="AEM37615.1"/>
    </source>
</evidence>
<dbReference type="GO" id="GO:0039694">
    <property type="term" value="P:viral RNA genome replication"/>
    <property type="evidence" value="ECO:0007669"/>
    <property type="project" value="InterPro"/>
</dbReference>
<dbReference type="GO" id="GO:0003968">
    <property type="term" value="F:RNA-directed RNA polymerase activity"/>
    <property type="evidence" value="ECO:0007669"/>
    <property type="project" value="UniProtKB-KW"/>
</dbReference>
<keyword evidence="8" id="KW-0688">Ribosomal frameshifting</keyword>
<dbReference type="CDD" id="cd23172">
    <property type="entry name" value="ps-ssRNAv_Astroviridae_RdRp"/>
    <property type="match status" value="1"/>
</dbReference>
<evidence type="ECO:0000256" key="6">
    <source>
        <dbReference type="ARBA" id="ARBA00022695"/>
    </source>
</evidence>
<dbReference type="PROSITE" id="PS50507">
    <property type="entry name" value="RDRP_SSRNA_POS"/>
    <property type="match status" value="1"/>
</dbReference>
<keyword evidence="4 12" id="KW-0696">RNA-directed RNA polymerase</keyword>
<evidence type="ECO:0000256" key="3">
    <source>
        <dbReference type="ARBA" id="ARBA00019743"/>
    </source>
</evidence>
<dbReference type="GO" id="GO:0006351">
    <property type="term" value="P:DNA-templated transcription"/>
    <property type="evidence" value="ECO:0007669"/>
    <property type="project" value="InterPro"/>
</dbReference>
<feature type="non-terminal residue" evidence="12">
    <location>
        <position position="1"/>
    </location>
</feature>
<dbReference type="GO" id="GO:0003723">
    <property type="term" value="F:RNA binding"/>
    <property type="evidence" value="ECO:0007669"/>
    <property type="project" value="InterPro"/>
</dbReference>
<evidence type="ECO:0000256" key="9">
    <source>
        <dbReference type="ARBA" id="ARBA00022953"/>
    </source>
</evidence>
<comment type="similarity">
    <text evidence="1">Belongs to the astroviridae polyprotein 1AB family.</text>
</comment>
<evidence type="ECO:0000256" key="2">
    <source>
        <dbReference type="ARBA" id="ARBA00011245"/>
    </source>
</evidence>
<evidence type="ECO:0000256" key="5">
    <source>
        <dbReference type="ARBA" id="ARBA00022679"/>
    </source>
</evidence>
<reference evidence="12" key="1">
    <citation type="journal article" date="2011" name="J. Virol.">
        <title>The fecal viral flora of california sea lions.</title>
        <authorList>
            <person name="Li L."/>
            <person name="Shan T."/>
            <person name="Wang C."/>
            <person name="Cote C."/>
            <person name="Kolman J."/>
            <person name="Onions D."/>
            <person name="Gulland F.M."/>
            <person name="Delwart E."/>
        </authorList>
    </citation>
    <scope>NUCLEOTIDE SEQUENCE</scope>
    <source>
        <strain evidence="12">1136</strain>
    </source>
</reference>
<dbReference type="GO" id="GO:0075523">
    <property type="term" value="P:viral translational frameshifting"/>
    <property type="evidence" value="ECO:0007669"/>
    <property type="project" value="UniProtKB-KW"/>
</dbReference>
<dbReference type="Pfam" id="PF00680">
    <property type="entry name" value="RdRP_1"/>
    <property type="match status" value="1"/>
</dbReference>
<evidence type="ECO:0000256" key="8">
    <source>
        <dbReference type="ARBA" id="ARBA00022758"/>
    </source>
</evidence>
<dbReference type="InterPro" id="IPR007094">
    <property type="entry name" value="RNA-dir_pol_PSvirus"/>
</dbReference>
<feature type="region of interest" description="Disordered" evidence="10">
    <location>
        <begin position="1"/>
        <end position="31"/>
    </location>
</feature>
<sequence>GLPANATKEKETTSTSGAKKREKGAQGWAPERHQLDYWKQLVEPPIPKKCIPDNYPSLGWVKIDRPIWDDKIPKDDLLGLLPDPEWKAFEEYGPTVWGPEAFKKSFEKFWYAEPCDFFKDYPELCRFADWAWYREFHYLEDSRVIHVSATEKNQDSTPAYPKLNYYSTEKEYLEDNGWTPYIREISRILKGARPEVLWYLFLKKEVIKEEKIKNNDIRQILCADPIYTRIGAVLESHQNSLMKERTEIAVGQCGWSPMRGGFTKRMRRLIAKGNKYFMEFDWTRYDGTIPTPLLLHIKKLRWSMINEVQRKKYQPLHDWYCHNLVHRKVVLPSGEITEQHRGNPSGQFSTTMDNNCVNLWIQAFEFAYMIGPDKELWKKYDTLVYGDDRLSTTPKIVDNYEEKVIEMYKNIFGMWVKPGKVKISETLVGLSFCGFTVDQNLEPIPTAPEKLMASLLKPSTKLPDLESLHGKLLCYQLLSTFLEEDHPFKGYVEQCLARTSKQLRDSGLPARFTEEQLHRIWRGGPKDCDG</sequence>
<keyword evidence="9" id="KW-0693">Viral RNA replication</keyword>
<dbReference type="GO" id="GO:0000166">
    <property type="term" value="F:nucleotide binding"/>
    <property type="evidence" value="ECO:0007669"/>
    <property type="project" value="UniProtKB-KW"/>
</dbReference>
<evidence type="ECO:0000256" key="10">
    <source>
        <dbReference type="SAM" id="MobiDB-lite"/>
    </source>
</evidence>